<sequence>MAVAVVDTAVLVGMADSQDTHHEAAMEIVRGMDRGELPIGCVTNYVVLETLNWIHRKRHHRLAGETYDRLSESAGFEIQHAAQKDYVRGLELFETYEGLSFGDASIVAYMEREEVEFMYSFDDDFDAVDGITRLESPDNPYR</sequence>
<reference evidence="2 3" key="1">
    <citation type="journal article" date="2019" name="Int. J. Syst. Evol. Microbiol.">
        <title>The Global Catalogue of Microorganisms (GCM) 10K type strain sequencing project: providing services to taxonomists for standard genome sequencing and annotation.</title>
        <authorList>
            <consortium name="The Broad Institute Genomics Platform"/>
            <consortium name="The Broad Institute Genome Sequencing Center for Infectious Disease"/>
            <person name="Wu L."/>
            <person name="Ma J."/>
        </authorList>
    </citation>
    <scope>NUCLEOTIDE SEQUENCE [LARGE SCALE GENOMIC DNA]</scope>
    <source>
        <strain evidence="2 3">IBRC-M 10256</strain>
    </source>
</reference>
<name>A0ABD5NKJ3_9EURY</name>
<protein>
    <submittedName>
        <fullName evidence="2">Type II toxin-antitoxin system VapC family toxin</fullName>
    </submittedName>
</protein>
<comment type="caution">
    <text evidence="2">The sequence shown here is derived from an EMBL/GenBank/DDBJ whole genome shotgun (WGS) entry which is preliminary data.</text>
</comment>
<accession>A0ABD5NKJ3</accession>
<dbReference type="PANTHER" id="PTHR42188:SF1">
    <property type="entry name" value="23S RRNA-SPECIFIC ENDONUCLEASE VAPC20"/>
    <property type="match status" value="1"/>
</dbReference>
<dbReference type="GeneID" id="73904528"/>
<feature type="domain" description="PIN" evidence="1">
    <location>
        <begin position="5"/>
        <end position="130"/>
    </location>
</feature>
<organism evidence="2 3">
    <name type="scientific">Halovivax cerinus</name>
    <dbReference type="NCBI Taxonomy" id="1487865"/>
    <lineage>
        <taxon>Archaea</taxon>
        <taxon>Methanobacteriati</taxon>
        <taxon>Methanobacteriota</taxon>
        <taxon>Stenosarchaea group</taxon>
        <taxon>Halobacteria</taxon>
        <taxon>Halobacteriales</taxon>
        <taxon>Natrialbaceae</taxon>
        <taxon>Halovivax</taxon>
    </lineage>
</organism>
<dbReference type="EMBL" id="JBHSAQ010000001">
    <property type="protein sequence ID" value="MFC3957305.1"/>
    <property type="molecule type" value="Genomic_DNA"/>
</dbReference>
<dbReference type="InterPro" id="IPR002716">
    <property type="entry name" value="PIN_dom"/>
</dbReference>
<dbReference type="SUPFAM" id="SSF88723">
    <property type="entry name" value="PIN domain-like"/>
    <property type="match status" value="1"/>
</dbReference>
<keyword evidence="3" id="KW-1185">Reference proteome</keyword>
<dbReference type="Pfam" id="PF01850">
    <property type="entry name" value="PIN"/>
    <property type="match status" value="1"/>
</dbReference>
<dbReference type="AlphaFoldDB" id="A0ABD5NKJ3"/>
<dbReference type="InterPro" id="IPR039018">
    <property type="entry name" value="VapC20-like"/>
</dbReference>
<dbReference type="InterPro" id="IPR029060">
    <property type="entry name" value="PIN-like_dom_sf"/>
</dbReference>
<proteinExistence type="predicted"/>
<gene>
    <name evidence="2" type="ORF">ACFOUR_02805</name>
</gene>
<evidence type="ECO:0000313" key="2">
    <source>
        <dbReference type="EMBL" id="MFC3957305.1"/>
    </source>
</evidence>
<dbReference type="Proteomes" id="UP001595846">
    <property type="component" value="Unassembled WGS sequence"/>
</dbReference>
<dbReference type="Gene3D" id="3.40.50.1010">
    <property type="entry name" value="5'-nuclease"/>
    <property type="match status" value="1"/>
</dbReference>
<dbReference type="PANTHER" id="PTHR42188">
    <property type="entry name" value="23S RRNA-SPECIFIC ENDONUCLEASE VAPC20"/>
    <property type="match status" value="1"/>
</dbReference>
<evidence type="ECO:0000259" key="1">
    <source>
        <dbReference type="Pfam" id="PF01850"/>
    </source>
</evidence>
<dbReference type="RefSeq" id="WP_256531770.1">
    <property type="nucleotide sequence ID" value="NZ_CP101824.1"/>
</dbReference>
<evidence type="ECO:0000313" key="3">
    <source>
        <dbReference type="Proteomes" id="UP001595846"/>
    </source>
</evidence>